<feature type="chain" id="PRO_5043901997" evidence="4">
    <location>
        <begin position="31"/>
        <end position="447"/>
    </location>
</feature>
<comment type="similarity">
    <text evidence="1">Belongs to the bacterial solute-binding protein 1 family.</text>
</comment>
<comment type="caution">
    <text evidence="5">The sequence shown here is derived from an EMBL/GenBank/DDBJ whole genome shotgun (WGS) entry which is preliminary data.</text>
</comment>
<proteinExistence type="inferred from homology"/>
<evidence type="ECO:0000313" key="6">
    <source>
        <dbReference type="Proteomes" id="UP001197735"/>
    </source>
</evidence>
<name>A0AAW4TZ49_BIFPS</name>
<dbReference type="AlphaFoldDB" id="A0AAW4TZ49"/>
<reference evidence="5" key="1">
    <citation type="submission" date="2021-07" db="EMBL/GenBank/DDBJ databases">
        <title>Xylan utilisation by Bifidobacterium pseudocatenulatum.</title>
        <authorList>
            <person name="Watanabe Y."/>
        </authorList>
    </citation>
    <scope>NUCLEOTIDE SEQUENCE</scope>
    <source>
        <strain evidence="5">YIT12824</strain>
    </source>
</reference>
<dbReference type="Gene3D" id="3.40.190.10">
    <property type="entry name" value="Periplasmic binding protein-like II"/>
    <property type="match status" value="3"/>
</dbReference>
<dbReference type="EMBL" id="JAHXEI010000011">
    <property type="protein sequence ID" value="MCB4881022.1"/>
    <property type="molecule type" value="Genomic_DNA"/>
</dbReference>
<dbReference type="GO" id="GO:0055085">
    <property type="term" value="P:transmembrane transport"/>
    <property type="evidence" value="ECO:0007669"/>
    <property type="project" value="InterPro"/>
</dbReference>
<gene>
    <name evidence="5" type="ORF">KZP06_09905</name>
</gene>
<dbReference type="InterPro" id="IPR006059">
    <property type="entry name" value="SBP"/>
</dbReference>
<dbReference type="PANTHER" id="PTHR43649">
    <property type="entry name" value="ARABINOSE-BINDING PROTEIN-RELATED"/>
    <property type="match status" value="1"/>
</dbReference>
<keyword evidence="2" id="KW-0813">Transport</keyword>
<evidence type="ECO:0000256" key="2">
    <source>
        <dbReference type="ARBA" id="ARBA00022448"/>
    </source>
</evidence>
<accession>A0AAW4TZ49</accession>
<dbReference type="RefSeq" id="WP_226591228.1">
    <property type="nucleotide sequence ID" value="NZ_JAHXEH010000015.1"/>
</dbReference>
<dbReference type="CDD" id="cd13585">
    <property type="entry name" value="PBP2_TMBP_like"/>
    <property type="match status" value="1"/>
</dbReference>
<evidence type="ECO:0000313" key="5">
    <source>
        <dbReference type="EMBL" id="MCB4881022.1"/>
    </source>
</evidence>
<evidence type="ECO:0000256" key="1">
    <source>
        <dbReference type="ARBA" id="ARBA00008520"/>
    </source>
</evidence>
<keyword evidence="3 4" id="KW-0732">Signal</keyword>
<evidence type="ECO:0000256" key="3">
    <source>
        <dbReference type="ARBA" id="ARBA00022729"/>
    </source>
</evidence>
<sequence length="447" mass="48930">MKFFMKKKMIALCGAAAMILPLAACGTTQAGTTDEQGKTVVNVWAWDNNLKANAKVFMKKNPNIVIKFTNAGSGKDEYQALNNALEAGSGVPDIAMIEYYAIPEYAIKGSLKNLNDYGTAKYKDFYTPGTWNAVNFNGGMYGMPVDSGPMAFYYNKEVFDKAGISEAPKTWDEFYQDAKKIKQTGSYITNDPGNAGFFNAMVWQAGGHPYSTSKDGTKVTIKLTTDKGVQKFCDFWQKMIDEGLIETKTKDSSDDQYRSIGSGEFASVISAAWAPGMFLNNAPEGAGKWRIAQMPTWNAGENVSSEYGGSSLALMSSSKNADAAYKFMEFASTNSDAIMSRVNQGGFPADLKTMSNDEFLNQTTMVNSDGDTVDYFGGEKFNAEFAEAAKHVTSKFEFLPYDVYARSVFTDTVGAAYMGQTTMKEGVKAWQDKLVEQGKSQGFTVNE</sequence>
<organism evidence="5 6">
    <name type="scientific">Bifidobacterium pseudocatenulatum</name>
    <dbReference type="NCBI Taxonomy" id="28026"/>
    <lineage>
        <taxon>Bacteria</taxon>
        <taxon>Bacillati</taxon>
        <taxon>Actinomycetota</taxon>
        <taxon>Actinomycetes</taxon>
        <taxon>Bifidobacteriales</taxon>
        <taxon>Bifidobacteriaceae</taxon>
        <taxon>Bifidobacterium</taxon>
    </lineage>
</organism>
<dbReference type="Pfam" id="PF01547">
    <property type="entry name" value="SBP_bac_1"/>
    <property type="match status" value="1"/>
</dbReference>
<protein>
    <submittedName>
        <fullName evidence="5">Sugar ABC transporter substrate-binding protein</fullName>
    </submittedName>
</protein>
<dbReference type="Proteomes" id="UP001197735">
    <property type="component" value="Unassembled WGS sequence"/>
</dbReference>
<dbReference type="InterPro" id="IPR006061">
    <property type="entry name" value="SBP_1_CS"/>
</dbReference>
<dbReference type="PROSITE" id="PS01037">
    <property type="entry name" value="SBP_BACTERIAL_1"/>
    <property type="match status" value="1"/>
</dbReference>
<dbReference type="SUPFAM" id="SSF53850">
    <property type="entry name" value="Periplasmic binding protein-like II"/>
    <property type="match status" value="1"/>
</dbReference>
<dbReference type="PANTHER" id="PTHR43649:SF14">
    <property type="entry name" value="BLR3389 PROTEIN"/>
    <property type="match status" value="1"/>
</dbReference>
<feature type="signal peptide" evidence="4">
    <location>
        <begin position="1"/>
        <end position="30"/>
    </location>
</feature>
<evidence type="ECO:0000256" key="4">
    <source>
        <dbReference type="SAM" id="SignalP"/>
    </source>
</evidence>
<dbReference type="InterPro" id="IPR050490">
    <property type="entry name" value="Bact_solute-bd_prot1"/>
</dbReference>